<accession>A0ACB7PR21</accession>
<dbReference type="Proteomes" id="UP000724584">
    <property type="component" value="Unassembled WGS sequence"/>
</dbReference>
<evidence type="ECO:0000313" key="1">
    <source>
        <dbReference type="EMBL" id="KAH6651360.1"/>
    </source>
</evidence>
<organism evidence="1 2">
    <name type="scientific">Chaetomium tenue</name>
    <dbReference type="NCBI Taxonomy" id="1854479"/>
    <lineage>
        <taxon>Eukaryota</taxon>
        <taxon>Fungi</taxon>
        <taxon>Dikarya</taxon>
        <taxon>Ascomycota</taxon>
        <taxon>Pezizomycotina</taxon>
        <taxon>Sordariomycetes</taxon>
        <taxon>Sordariomycetidae</taxon>
        <taxon>Sordariales</taxon>
        <taxon>Chaetomiaceae</taxon>
        <taxon>Chaetomium</taxon>
    </lineage>
</organism>
<keyword evidence="2" id="KW-1185">Reference proteome</keyword>
<sequence>MVQLSAFLGVLALAISTVQAAPNLSSRQSIPDPSGDKNVGNGAGVQFIGGQCLGAADCASGCCATLPKGGQTIGVCSGVGAQNQAGKQGCGFESGGAGNQGGNQGGNQNNNGGGNQNNTGGNQNNGGGNQNNGQAGGTVQPSGLKPDPSGAGNVGNGQGKQFITGECTSDADCGSGCCALVNTGEANFGICSGPQANTQNGKQGTYMYDSLTASKPYMVADIMATGHRAISSFFSHILAVLLGVLAMISDARRAPENLLNFYDAVRAKGHCSNALATGFYSRDNGPNDFAYCGDHLATSGIIYLQGANGALANLDVDCDGTVGGPSDDGRCRRELSPDLQGATSFRDTLAGYGHGNATADLNPYVHPYVVFGNARGTRGRAGWRAFDPSAHGMRPLSVMAVVCPDRRLVYGVWGDTNGDDDEKPMVGEGSLALATACGGRGVTGGNGIDEDAVLFVGFTGDEAVPGPEGAAWDAADFDAFEKSIEGLGDRLVQRVRVAGAGGEDAACSVRPGWLGTAVVVAAVVGVCGLF</sequence>
<name>A0ACB7PR21_9PEZI</name>
<protein>
    <submittedName>
        <fullName evidence="1">Fungal chitosanase of glycosyl hydrolase group 75-domain-containing protein</fullName>
    </submittedName>
</protein>
<keyword evidence="1" id="KW-0378">Hydrolase</keyword>
<evidence type="ECO:0000313" key="2">
    <source>
        <dbReference type="Proteomes" id="UP000724584"/>
    </source>
</evidence>
<comment type="caution">
    <text evidence="1">The sequence shown here is derived from an EMBL/GenBank/DDBJ whole genome shotgun (WGS) entry which is preliminary data.</text>
</comment>
<dbReference type="EMBL" id="JAGIZQ010000001">
    <property type="protein sequence ID" value="KAH6651360.1"/>
    <property type="molecule type" value="Genomic_DNA"/>
</dbReference>
<gene>
    <name evidence="1" type="ORF">F5144DRAFT_589593</name>
</gene>
<proteinExistence type="predicted"/>
<reference evidence="1 2" key="1">
    <citation type="journal article" date="2021" name="Nat. Commun.">
        <title>Genetic determinants of endophytism in the Arabidopsis root mycobiome.</title>
        <authorList>
            <person name="Mesny F."/>
            <person name="Miyauchi S."/>
            <person name="Thiergart T."/>
            <person name="Pickel B."/>
            <person name="Atanasova L."/>
            <person name="Karlsson M."/>
            <person name="Huettel B."/>
            <person name="Barry K.W."/>
            <person name="Haridas S."/>
            <person name="Chen C."/>
            <person name="Bauer D."/>
            <person name="Andreopoulos W."/>
            <person name="Pangilinan J."/>
            <person name="LaButti K."/>
            <person name="Riley R."/>
            <person name="Lipzen A."/>
            <person name="Clum A."/>
            <person name="Drula E."/>
            <person name="Henrissat B."/>
            <person name="Kohler A."/>
            <person name="Grigoriev I.V."/>
            <person name="Martin F.M."/>
            <person name="Hacquard S."/>
        </authorList>
    </citation>
    <scope>NUCLEOTIDE SEQUENCE [LARGE SCALE GENOMIC DNA]</scope>
    <source>
        <strain evidence="1 2">MPI-SDFR-AT-0079</strain>
    </source>
</reference>